<evidence type="ECO:0000313" key="1">
    <source>
        <dbReference type="EMBL" id="KAK1143214.1"/>
    </source>
</evidence>
<dbReference type="Proteomes" id="UP001177260">
    <property type="component" value="Unassembled WGS sequence"/>
</dbReference>
<keyword evidence="2" id="KW-1185">Reference proteome</keyword>
<sequence>MRLYESLAACLCLAQVSFAALPLAFTKWPTTLRAGEPATVTWTGDIETPATITLRKGSATDLGDVQVLTTEAKGGTFTFTPDDSLPGGTDYALQINQPGQVNYSGHLTLDASPAVIPPSKGPRPTAAAQDPKSEDFETATHDAKGDEIPEGNNGETVSLNETTPTKNTTSGKSAMAAQMQTGGATFRNTSPELFLGAAGIIFYLTR</sequence>
<organism evidence="1 2">
    <name type="scientific">Aspergillus melleus</name>
    <dbReference type="NCBI Taxonomy" id="138277"/>
    <lineage>
        <taxon>Eukaryota</taxon>
        <taxon>Fungi</taxon>
        <taxon>Dikarya</taxon>
        <taxon>Ascomycota</taxon>
        <taxon>Pezizomycotina</taxon>
        <taxon>Eurotiomycetes</taxon>
        <taxon>Eurotiomycetidae</taxon>
        <taxon>Eurotiales</taxon>
        <taxon>Aspergillaceae</taxon>
        <taxon>Aspergillus</taxon>
        <taxon>Aspergillus subgen. Circumdati</taxon>
    </lineage>
</organism>
<protein>
    <submittedName>
        <fullName evidence="1">Uncharacterized protein</fullName>
    </submittedName>
</protein>
<name>A0ACC3AZ17_9EURO</name>
<dbReference type="EMBL" id="JAOPJF010000042">
    <property type="protein sequence ID" value="KAK1143214.1"/>
    <property type="molecule type" value="Genomic_DNA"/>
</dbReference>
<evidence type="ECO:0000313" key="2">
    <source>
        <dbReference type="Proteomes" id="UP001177260"/>
    </source>
</evidence>
<gene>
    <name evidence="1" type="ORF">N8T08_006912</name>
</gene>
<comment type="caution">
    <text evidence="1">The sequence shown here is derived from an EMBL/GenBank/DDBJ whole genome shotgun (WGS) entry which is preliminary data.</text>
</comment>
<reference evidence="1 2" key="1">
    <citation type="journal article" date="2023" name="ACS Omega">
        <title>Identification of the Neoaspergillic Acid Biosynthesis Gene Cluster by Establishing an In Vitro CRISPR-Ribonucleoprotein Genetic System in Aspergillus melleus.</title>
        <authorList>
            <person name="Yuan B."/>
            <person name="Grau M.F."/>
            <person name="Murata R.M."/>
            <person name="Torok T."/>
            <person name="Venkateswaran K."/>
            <person name="Stajich J.E."/>
            <person name="Wang C.C.C."/>
        </authorList>
    </citation>
    <scope>NUCLEOTIDE SEQUENCE [LARGE SCALE GENOMIC DNA]</scope>
    <source>
        <strain evidence="1 2">IMV 1140</strain>
    </source>
</reference>
<proteinExistence type="predicted"/>
<accession>A0ACC3AZ17</accession>